<accession>A0A8S5V8B7</accession>
<evidence type="ECO:0000313" key="1">
    <source>
        <dbReference type="EMBL" id="DAG03010.1"/>
    </source>
</evidence>
<name>A0A8S5V8B7_9CAUD</name>
<proteinExistence type="predicted"/>
<protein>
    <submittedName>
        <fullName evidence="1">Uncharacterized protein</fullName>
    </submittedName>
</protein>
<sequence>MIRHSKFVSEFFLSKSIFLSNYLDFFPYSHIFTPLSSIIITQFG</sequence>
<dbReference type="EMBL" id="BK016221">
    <property type="protein sequence ID" value="DAG03010.1"/>
    <property type="molecule type" value="Genomic_DNA"/>
</dbReference>
<organism evidence="1">
    <name type="scientific">Myoviridae sp. ctBZY1</name>
    <dbReference type="NCBI Taxonomy" id="2825046"/>
    <lineage>
        <taxon>Viruses</taxon>
        <taxon>Duplodnaviria</taxon>
        <taxon>Heunggongvirae</taxon>
        <taxon>Uroviricota</taxon>
        <taxon>Caudoviricetes</taxon>
    </lineage>
</organism>
<reference evidence="1" key="1">
    <citation type="journal article" date="2021" name="Proc. Natl. Acad. Sci. U.S.A.">
        <title>A Catalog of Tens of Thousands of Viruses from Human Metagenomes Reveals Hidden Associations with Chronic Diseases.</title>
        <authorList>
            <person name="Tisza M.J."/>
            <person name="Buck C.B."/>
        </authorList>
    </citation>
    <scope>NUCLEOTIDE SEQUENCE</scope>
    <source>
        <strain evidence="1">CtBZY1</strain>
    </source>
</reference>